<evidence type="ECO:0000313" key="2">
    <source>
        <dbReference type="EMBL" id="OCK43632.1"/>
    </source>
</evidence>
<keyword evidence="1" id="KW-0812">Transmembrane</keyword>
<comment type="caution">
    <text evidence="2">The sequence shown here is derived from an EMBL/GenBank/DDBJ whole genome shotgun (WGS) entry which is preliminary data.</text>
</comment>
<evidence type="ECO:0000313" key="3">
    <source>
        <dbReference type="Proteomes" id="UP000093186"/>
    </source>
</evidence>
<gene>
    <name evidence="2" type="ORF">BA195_02715</name>
</gene>
<dbReference type="EMBL" id="MAKX01000001">
    <property type="protein sequence ID" value="OCK43632.1"/>
    <property type="molecule type" value="Genomic_DNA"/>
</dbReference>
<dbReference type="Proteomes" id="UP000093186">
    <property type="component" value="Unassembled WGS sequence"/>
</dbReference>
<evidence type="ECO:0000256" key="1">
    <source>
        <dbReference type="SAM" id="Phobius"/>
    </source>
</evidence>
<feature type="transmembrane region" description="Helical" evidence="1">
    <location>
        <begin position="25"/>
        <end position="45"/>
    </location>
</feature>
<keyword evidence="1" id="KW-0472">Membrane</keyword>
<proteinExistence type="predicted"/>
<dbReference type="STRING" id="447689.BA195_02715"/>
<keyword evidence="3" id="KW-1185">Reference proteome</keyword>
<keyword evidence="1" id="KW-1133">Transmembrane helix</keyword>
<protein>
    <submittedName>
        <fullName evidence="2">Uncharacterized protein</fullName>
    </submittedName>
</protein>
<accession>A0A1B9Y1F5</accession>
<name>A0A1B9Y1F5_9FLAO</name>
<dbReference type="AlphaFoldDB" id="A0A1B9Y1F5"/>
<reference evidence="2 3" key="1">
    <citation type="submission" date="2016-06" db="EMBL/GenBank/DDBJ databases">
        <title>Draft Genome Sequence of Tenacibaculum soleae UCD-KL19.</title>
        <authorList>
            <person name="Eisen J.A."/>
            <person name="Coil D.A."/>
            <person name="Lujan K.M."/>
        </authorList>
    </citation>
    <scope>NUCLEOTIDE SEQUENCE [LARGE SCALE GENOMIC DNA]</scope>
    <source>
        <strain evidence="2 3">UCD-KL19</strain>
    </source>
</reference>
<sequence length="60" mass="7368">MHLLHENADANILFLHQNNLLFRKLIQLFFKYTSFFIFYVTNNLVSRHIYQNQLKLKINQ</sequence>
<organism evidence="2 3">
    <name type="scientific">Tenacibaculum soleae</name>
    <dbReference type="NCBI Taxonomy" id="447689"/>
    <lineage>
        <taxon>Bacteria</taxon>
        <taxon>Pseudomonadati</taxon>
        <taxon>Bacteroidota</taxon>
        <taxon>Flavobacteriia</taxon>
        <taxon>Flavobacteriales</taxon>
        <taxon>Flavobacteriaceae</taxon>
        <taxon>Tenacibaculum</taxon>
    </lineage>
</organism>